<dbReference type="PANTHER" id="PTHR32071">
    <property type="entry name" value="TRANSCRIPTIONAL REGULATORY PROTEIN"/>
    <property type="match status" value="1"/>
</dbReference>
<dbReference type="Pfam" id="PF25601">
    <property type="entry name" value="AAA_lid_14"/>
    <property type="match status" value="1"/>
</dbReference>
<dbReference type="KEGG" id="rpm:RSPPHO_01218"/>
<dbReference type="InterPro" id="IPR058031">
    <property type="entry name" value="AAA_lid_NorR"/>
</dbReference>
<evidence type="ECO:0000256" key="9">
    <source>
        <dbReference type="PROSITE-ProRule" id="PRU00169"/>
    </source>
</evidence>
<feature type="modified residue" description="4-aspartylphosphate" evidence="9">
    <location>
        <position position="53"/>
    </location>
</feature>
<keyword evidence="8" id="KW-0804">Transcription</keyword>
<dbReference type="InterPro" id="IPR002078">
    <property type="entry name" value="Sigma_54_int"/>
</dbReference>
<dbReference type="SUPFAM" id="SSF52172">
    <property type="entry name" value="CheY-like"/>
    <property type="match status" value="1"/>
</dbReference>
<dbReference type="GO" id="GO:0000160">
    <property type="term" value="P:phosphorelay signal transduction system"/>
    <property type="evidence" value="ECO:0007669"/>
    <property type="project" value="UniProtKB-KW"/>
</dbReference>
<protein>
    <submittedName>
        <fullName evidence="12">Two component, sigma54 specific, transcriptional regulator, Fis family</fullName>
    </submittedName>
</protein>
<feature type="domain" description="Response regulatory" evidence="11">
    <location>
        <begin position="4"/>
        <end position="120"/>
    </location>
</feature>
<keyword evidence="3" id="KW-0067">ATP-binding</keyword>
<dbReference type="FunFam" id="3.40.50.2300:FF:000018">
    <property type="entry name" value="DNA-binding transcriptional regulator NtrC"/>
    <property type="match status" value="1"/>
</dbReference>
<dbReference type="PANTHER" id="PTHR32071:SF17">
    <property type="entry name" value="TRANSCRIPTIONAL REGULATOR (NTRC FAMILY)"/>
    <property type="match status" value="1"/>
</dbReference>
<dbReference type="CDD" id="cd17550">
    <property type="entry name" value="REC_NtrX-like"/>
    <property type="match status" value="1"/>
</dbReference>
<evidence type="ECO:0000259" key="10">
    <source>
        <dbReference type="PROSITE" id="PS50045"/>
    </source>
</evidence>
<keyword evidence="2" id="KW-0547">Nucleotide-binding</keyword>
<dbReference type="FunFam" id="1.10.10.60:FF:000165">
    <property type="entry name" value="Two-component system nitrogen regulation response regulator NtrX"/>
    <property type="match status" value="1"/>
</dbReference>
<dbReference type="OrthoDB" id="9770562at2"/>
<keyword evidence="6" id="KW-0238">DNA-binding</keyword>
<organism evidence="12 13">
    <name type="scientific">Pararhodospirillum photometricum DSM 122</name>
    <dbReference type="NCBI Taxonomy" id="1150469"/>
    <lineage>
        <taxon>Bacteria</taxon>
        <taxon>Pseudomonadati</taxon>
        <taxon>Pseudomonadota</taxon>
        <taxon>Alphaproteobacteria</taxon>
        <taxon>Rhodospirillales</taxon>
        <taxon>Rhodospirillaceae</taxon>
        <taxon>Pararhodospirillum</taxon>
    </lineage>
</organism>
<dbReference type="Gene3D" id="3.40.50.2300">
    <property type="match status" value="1"/>
</dbReference>
<dbReference type="InterPro" id="IPR025944">
    <property type="entry name" value="Sigma_54_int_dom_CS"/>
</dbReference>
<proteinExistence type="predicted"/>
<dbReference type="InterPro" id="IPR027417">
    <property type="entry name" value="P-loop_NTPase"/>
</dbReference>
<dbReference type="Pfam" id="PF02954">
    <property type="entry name" value="HTH_8"/>
    <property type="match status" value="1"/>
</dbReference>
<accession>H6SSG5</accession>
<dbReference type="InterPro" id="IPR025943">
    <property type="entry name" value="Sigma_54_int_dom_ATP-bd_2"/>
</dbReference>
<dbReference type="CDD" id="cd00009">
    <property type="entry name" value="AAA"/>
    <property type="match status" value="1"/>
</dbReference>
<dbReference type="InterPro" id="IPR002197">
    <property type="entry name" value="HTH_Fis"/>
</dbReference>
<evidence type="ECO:0000256" key="5">
    <source>
        <dbReference type="ARBA" id="ARBA00023015"/>
    </source>
</evidence>
<keyword evidence="7" id="KW-0010">Activator</keyword>
<dbReference type="HOGENOM" id="CLU_000445_0_6_5"/>
<evidence type="ECO:0000256" key="3">
    <source>
        <dbReference type="ARBA" id="ARBA00022840"/>
    </source>
</evidence>
<dbReference type="PROSITE" id="PS00676">
    <property type="entry name" value="SIGMA54_INTERACT_2"/>
    <property type="match status" value="1"/>
</dbReference>
<dbReference type="PROSITE" id="PS50045">
    <property type="entry name" value="SIGMA54_INTERACT_4"/>
    <property type="match status" value="1"/>
</dbReference>
<dbReference type="Pfam" id="PF00158">
    <property type="entry name" value="Sigma54_activat"/>
    <property type="match status" value="1"/>
</dbReference>
<reference evidence="12 13" key="1">
    <citation type="submission" date="2012-02" db="EMBL/GenBank/DDBJ databases">
        <title>Shotgun genome sequence of Phaeospirillum photometricum DSM 122.</title>
        <authorList>
            <person name="Duquesne K."/>
            <person name="Sturgis J."/>
        </authorList>
    </citation>
    <scope>NUCLEOTIDE SEQUENCE [LARGE SCALE GENOMIC DNA]</scope>
    <source>
        <strain evidence="13">DSM122</strain>
    </source>
</reference>
<dbReference type="InterPro" id="IPR011006">
    <property type="entry name" value="CheY-like_superfamily"/>
</dbReference>
<keyword evidence="1 9" id="KW-0597">Phosphoprotein</keyword>
<sequence>MAHDILIVDDEEDIRMMLAGILEDEGYETREALDADSCLRAVDDRVPSVVILDIWMQGSRLDGLEVLKLLKRDYPLLPVVMISGHGTIETAVSAIKQGAFDFIEKPFKADRLLLIIQRAIETMRLKRENAELRLRAGPEVALIGAAPAMQQVIQTVAKVAPTGSRVLISGPPGTGKEVVARMIHTRSPRASQPLVVVNCAAMHPDRMEAELLGTEAEGDGPRKIGLFEQADGGTLLLDEVADMPLETQGKIVRILQDQTFERLGGGRRIRVDVRVIASTNRDLQREIAEGRFREDLFYRLNVVPLRLPPLRERREDVEALALHFMERAAQVSGLVPRPLGEDALAAMQAYDWPGNVRQLRNVMDWLLIMAPGEVRDPIRADMLPSEITAVTPDSLRLDRSGEIMALPLREAREMFERDYLIAQVTRFGGNVSRTAEFVGMERSALHRKLKSLGVAGVDRLKG</sequence>
<gene>
    <name evidence="12" type="ORF">RSPPHO_01218</name>
</gene>
<evidence type="ECO:0000256" key="4">
    <source>
        <dbReference type="ARBA" id="ARBA00023012"/>
    </source>
</evidence>
<name>H6SSG5_PARPM</name>
<dbReference type="InterPro" id="IPR009057">
    <property type="entry name" value="Homeodomain-like_sf"/>
</dbReference>
<dbReference type="GO" id="GO:0006355">
    <property type="term" value="P:regulation of DNA-templated transcription"/>
    <property type="evidence" value="ECO:0007669"/>
    <property type="project" value="InterPro"/>
</dbReference>
<dbReference type="SMART" id="SM00382">
    <property type="entry name" value="AAA"/>
    <property type="match status" value="1"/>
</dbReference>
<evidence type="ECO:0000256" key="6">
    <source>
        <dbReference type="ARBA" id="ARBA00023125"/>
    </source>
</evidence>
<dbReference type="InterPro" id="IPR001789">
    <property type="entry name" value="Sig_transdc_resp-reg_receiver"/>
</dbReference>
<dbReference type="EMBL" id="HE663493">
    <property type="protein sequence ID" value="CCG07844.1"/>
    <property type="molecule type" value="Genomic_DNA"/>
</dbReference>
<dbReference type="eggNOG" id="COG2204">
    <property type="taxonomic scope" value="Bacteria"/>
</dbReference>
<keyword evidence="4" id="KW-0902">Two-component regulatory system</keyword>
<dbReference type="Gene3D" id="1.10.8.60">
    <property type="match status" value="1"/>
</dbReference>
<dbReference type="STRING" id="1150469.RSPPHO_01218"/>
<dbReference type="SUPFAM" id="SSF52540">
    <property type="entry name" value="P-loop containing nucleoside triphosphate hydrolases"/>
    <property type="match status" value="1"/>
</dbReference>
<dbReference type="GO" id="GO:0043565">
    <property type="term" value="F:sequence-specific DNA binding"/>
    <property type="evidence" value="ECO:0007669"/>
    <property type="project" value="InterPro"/>
</dbReference>
<dbReference type="Gene3D" id="1.10.10.60">
    <property type="entry name" value="Homeodomain-like"/>
    <property type="match status" value="1"/>
</dbReference>
<dbReference type="PROSITE" id="PS50110">
    <property type="entry name" value="RESPONSE_REGULATORY"/>
    <property type="match status" value="1"/>
</dbReference>
<dbReference type="SUPFAM" id="SSF46689">
    <property type="entry name" value="Homeodomain-like"/>
    <property type="match status" value="1"/>
</dbReference>
<dbReference type="GO" id="GO:0005524">
    <property type="term" value="F:ATP binding"/>
    <property type="evidence" value="ECO:0007669"/>
    <property type="project" value="UniProtKB-KW"/>
</dbReference>
<dbReference type="SMART" id="SM00448">
    <property type="entry name" value="REC"/>
    <property type="match status" value="1"/>
</dbReference>
<dbReference type="InterPro" id="IPR003593">
    <property type="entry name" value="AAA+_ATPase"/>
</dbReference>
<evidence type="ECO:0000313" key="12">
    <source>
        <dbReference type="EMBL" id="CCG07844.1"/>
    </source>
</evidence>
<dbReference type="PROSITE" id="PS00688">
    <property type="entry name" value="SIGMA54_INTERACT_3"/>
    <property type="match status" value="1"/>
</dbReference>
<feature type="domain" description="Sigma-54 factor interaction" evidence="10">
    <location>
        <begin position="142"/>
        <end position="368"/>
    </location>
</feature>
<evidence type="ECO:0000313" key="13">
    <source>
        <dbReference type="Proteomes" id="UP000033220"/>
    </source>
</evidence>
<dbReference type="AlphaFoldDB" id="H6SSG5"/>
<evidence type="ECO:0000256" key="8">
    <source>
        <dbReference type="ARBA" id="ARBA00023163"/>
    </source>
</evidence>
<dbReference type="PATRIC" id="fig|1150469.3.peg.1377"/>
<evidence type="ECO:0000256" key="7">
    <source>
        <dbReference type="ARBA" id="ARBA00023159"/>
    </source>
</evidence>
<evidence type="ECO:0000256" key="2">
    <source>
        <dbReference type="ARBA" id="ARBA00022741"/>
    </source>
</evidence>
<evidence type="ECO:0000256" key="1">
    <source>
        <dbReference type="ARBA" id="ARBA00022553"/>
    </source>
</evidence>
<dbReference type="RefSeq" id="WP_014414483.1">
    <property type="nucleotide sequence ID" value="NC_017059.1"/>
</dbReference>
<dbReference type="Pfam" id="PF00072">
    <property type="entry name" value="Response_reg"/>
    <property type="match status" value="1"/>
</dbReference>
<evidence type="ECO:0000259" key="11">
    <source>
        <dbReference type="PROSITE" id="PS50110"/>
    </source>
</evidence>
<keyword evidence="5" id="KW-0805">Transcription regulation</keyword>
<dbReference type="PRINTS" id="PR01590">
    <property type="entry name" value="HTHFIS"/>
</dbReference>
<dbReference type="Proteomes" id="UP000033220">
    <property type="component" value="Chromosome DSM 122"/>
</dbReference>
<keyword evidence="13" id="KW-1185">Reference proteome</keyword>
<dbReference type="Gene3D" id="3.40.50.300">
    <property type="entry name" value="P-loop containing nucleotide triphosphate hydrolases"/>
    <property type="match status" value="1"/>
</dbReference>
<dbReference type="FunFam" id="3.40.50.300:FF:000006">
    <property type="entry name" value="DNA-binding transcriptional regulator NtrC"/>
    <property type="match status" value="1"/>
</dbReference>